<dbReference type="EMBL" id="QWEG01000010">
    <property type="protein sequence ID" value="RHW37296.1"/>
    <property type="molecule type" value="Genomic_DNA"/>
</dbReference>
<dbReference type="Proteomes" id="UP000284416">
    <property type="component" value="Unassembled WGS sequence"/>
</dbReference>
<keyword evidence="2" id="KW-1185">Reference proteome</keyword>
<name>A0A417YRD2_9BACI</name>
<gene>
    <name evidence="1" type="ORF">D1B31_16140</name>
</gene>
<evidence type="ECO:0000313" key="1">
    <source>
        <dbReference type="EMBL" id="RHW37296.1"/>
    </source>
</evidence>
<sequence length="67" mass="7849">MGKLFDTVRLSHESLAQSYRAYLLSIGITEDAKGTSINDLDYYQLRQMVVFQDYHKRNIDSPENNMF</sequence>
<evidence type="ECO:0008006" key="3">
    <source>
        <dbReference type="Google" id="ProtNLM"/>
    </source>
</evidence>
<dbReference type="OrthoDB" id="2908570at2"/>
<comment type="caution">
    <text evidence="1">The sequence shown here is derived from an EMBL/GenBank/DDBJ whole genome shotgun (WGS) entry which is preliminary data.</text>
</comment>
<protein>
    <recommendedName>
        <fullName evidence="3">Fur-regulated basic protein FbpA</fullName>
    </recommendedName>
</protein>
<accession>A0A417YRD2</accession>
<dbReference type="RefSeq" id="WP_118922247.1">
    <property type="nucleotide sequence ID" value="NZ_QWEG01000010.1"/>
</dbReference>
<evidence type="ECO:0000313" key="2">
    <source>
        <dbReference type="Proteomes" id="UP000284416"/>
    </source>
</evidence>
<organism evidence="1 2">
    <name type="scientific">Neobacillus notoginsengisoli</name>
    <dbReference type="NCBI Taxonomy" id="1578198"/>
    <lineage>
        <taxon>Bacteria</taxon>
        <taxon>Bacillati</taxon>
        <taxon>Bacillota</taxon>
        <taxon>Bacilli</taxon>
        <taxon>Bacillales</taxon>
        <taxon>Bacillaceae</taxon>
        <taxon>Neobacillus</taxon>
    </lineage>
</organism>
<proteinExistence type="predicted"/>
<reference evidence="1 2" key="1">
    <citation type="journal article" date="2017" name="Int. J. Syst. Evol. Microbiol.">
        <title>Bacillus notoginsengisoli sp. nov., a novel bacterium isolated from the rhizosphere of Panax notoginseng.</title>
        <authorList>
            <person name="Zhang M.Y."/>
            <person name="Cheng J."/>
            <person name="Cai Y."/>
            <person name="Zhang T.Y."/>
            <person name="Wu Y.Y."/>
            <person name="Manikprabhu D."/>
            <person name="Li W.J."/>
            <person name="Zhang Y.X."/>
        </authorList>
    </citation>
    <scope>NUCLEOTIDE SEQUENCE [LARGE SCALE GENOMIC DNA]</scope>
    <source>
        <strain evidence="1 2">JCM 30743</strain>
    </source>
</reference>
<dbReference type="AlphaFoldDB" id="A0A417YRD2"/>